<dbReference type="AlphaFoldDB" id="A0A3N2PLF9"/>
<dbReference type="EMBL" id="ML119062">
    <property type="protein sequence ID" value="ROT35176.1"/>
    <property type="molecule type" value="Genomic_DNA"/>
</dbReference>
<sequence length="169" mass="18745">MGHLGLGTYVVPWYSRSIALAHRKAPSTTTSNYSSWHLLSPGFVPPQLFDSCSSTSFEPTDSNPRTYPRHYQITRNPVTFLCVPSFSNLSHLLSYVLGPFGSHSIFALSKLDSSPPTLRRIYFRIPFSTRRALPLSGPSLAIPAANIIPPSSPPYCQPRKRAGDRLLRS</sequence>
<evidence type="ECO:0000313" key="1">
    <source>
        <dbReference type="EMBL" id="ROT35176.1"/>
    </source>
</evidence>
<accession>A0A3N2PLF9</accession>
<dbReference type="RefSeq" id="XP_028462982.1">
    <property type="nucleotide sequence ID" value="XM_028615697.1"/>
</dbReference>
<reference evidence="1 2" key="1">
    <citation type="journal article" date="2018" name="Mol. Ecol.">
        <title>The obligate alkalophilic soda-lake fungus Sodiomyces alkalinus has shifted to a protein diet.</title>
        <authorList>
            <person name="Grum-Grzhimaylo A.A."/>
            <person name="Falkoski D.L."/>
            <person name="van den Heuvel J."/>
            <person name="Valero-Jimenez C.A."/>
            <person name="Min B."/>
            <person name="Choi I.G."/>
            <person name="Lipzen A."/>
            <person name="Daum C.G."/>
            <person name="Aanen D.K."/>
            <person name="Tsang A."/>
            <person name="Henrissat B."/>
            <person name="Bilanenko E.N."/>
            <person name="de Vries R.P."/>
            <person name="van Kan J.A.L."/>
            <person name="Grigoriev I.V."/>
            <person name="Debets A.J.M."/>
        </authorList>
    </citation>
    <scope>NUCLEOTIDE SEQUENCE [LARGE SCALE GENOMIC DNA]</scope>
    <source>
        <strain evidence="1 2">F11</strain>
    </source>
</reference>
<proteinExistence type="predicted"/>
<dbReference type="GeneID" id="39584174"/>
<organism evidence="1 2">
    <name type="scientific">Sodiomyces alkalinus (strain CBS 110278 / VKM F-3762 / F11)</name>
    <name type="common">Alkaliphilic filamentous fungus</name>
    <dbReference type="NCBI Taxonomy" id="1314773"/>
    <lineage>
        <taxon>Eukaryota</taxon>
        <taxon>Fungi</taxon>
        <taxon>Dikarya</taxon>
        <taxon>Ascomycota</taxon>
        <taxon>Pezizomycotina</taxon>
        <taxon>Sordariomycetes</taxon>
        <taxon>Hypocreomycetidae</taxon>
        <taxon>Glomerellales</taxon>
        <taxon>Plectosphaerellaceae</taxon>
        <taxon>Sodiomyces</taxon>
    </lineage>
</organism>
<protein>
    <submittedName>
        <fullName evidence="1">Uncharacterized protein</fullName>
    </submittedName>
</protein>
<gene>
    <name evidence="1" type="ORF">SODALDRAFT_78809</name>
</gene>
<name>A0A3N2PLF9_SODAK</name>
<evidence type="ECO:0000313" key="2">
    <source>
        <dbReference type="Proteomes" id="UP000272025"/>
    </source>
</evidence>
<dbReference type="Proteomes" id="UP000272025">
    <property type="component" value="Unassembled WGS sequence"/>
</dbReference>
<keyword evidence="2" id="KW-1185">Reference proteome</keyword>